<dbReference type="AlphaFoldDB" id="A0A3S1FTA7"/>
<evidence type="ECO:0000313" key="1">
    <source>
        <dbReference type="EMBL" id="RUR85148.1"/>
    </source>
</evidence>
<protein>
    <submittedName>
        <fullName evidence="1">Uncharacterized protein</fullName>
    </submittedName>
</protein>
<comment type="caution">
    <text evidence="1">The sequence shown here is derived from an EMBL/GenBank/DDBJ whole genome shotgun (WGS) entry which is preliminary data.</text>
</comment>
<keyword evidence="2" id="KW-1185">Reference proteome</keyword>
<dbReference type="Proteomes" id="UP000268857">
    <property type="component" value="Unassembled WGS sequence"/>
</dbReference>
<proteinExistence type="predicted"/>
<gene>
    <name evidence="1" type="ORF">PCC6912_12640</name>
</gene>
<organism evidence="1 2">
    <name type="scientific">Chlorogloeopsis fritschii PCC 6912</name>
    <dbReference type="NCBI Taxonomy" id="211165"/>
    <lineage>
        <taxon>Bacteria</taxon>
        <taxon>Bacillati</taxon>
        <taxon>Cyanobacteriota</taxon>
        <taxon>Cyanophyceae</taxon>
        <taxon>Nostocales</taxon>
        <taxon>Chlorogloeopsidaceae</taxon>
        <taxon>Chlorogloeopsis</taxon>
    </lineage>
</organism>
<name>A0A3S1FTA7_CHLFR</name>
<accession>A0A3S1FTA7</accession>
<sequence>MEQAVSEVSKTAKLIKTAERFECSTVNHKLSVNPYPSASKQLKAVAINFIPDRSNKFVTVLPEL</sequence>
<reference evidence="1 2" key="1">
    <citation type="journal article" date="2019" name="Genome Biol. Evol.">
        <title>Day and night: Metabolic profiles and evolutionary relationships of six axenic non-marine cyanobacteria.</title>
        <authorList>
            <person name="Will S.E."/>
            <person name="Henke P."/>
            <person name="Boedeker C."/>
            <person name="Huang S."/>
            <person name="Brinkmann H."/>
            <person name="Rohde M."/>
            <person name="Jarek M."/>
            <person name="Friedl T."/>
            <person name="Seufert S."/>
            <person name="Schumacher M."/>
            <person name="Overmann J."/>
            <person name="Neumann-Schaal M."/>
            <person name="Petersen J."/>
        </authorList>
    </citation>
    <scope>NUCLEOTIDE SEQUENCE [LARGE SCALE GENOMIC DNA]</scope>
    <source>
        <strain evidence="1 2">PCC 6912</strain>
    </source>
</reference>
<dbReference type="EMBL" id="RSCJ01000003">
    <property type="protein sequence ID" value="RUR85148.1"/>
    <property type="molecule type" value="Genomic_DNA"/>
</dbReference>
<evidence type="ECO:0000313" key="2">
    <source>
        <dbReference type="Proteomes" id="UP000268857"/>
    </source>
</evidence>